<organism evidence="2 3">
    <name type="scientific">Chaetoceros tenuissimus</name>
    <dbReference type="NCBI Taxonomy" id="426638"/>
    <lineage>
        <taxon>Eukaryota</taxon>
        <taxon>Sar</taxon>
        <taxon>Stramenopiles</taxon>
        <taxon>Ochrophyta</taxon>
        <taxon>Bacillariophyta</taxon>
        <taxon>Coscinodiscophyceae</taxon>
        <taxon>Chaetocerotophycidae</taxon>
        <taxon>Chaetocerotales</taxon>
        <taxon>Chaetocerotaceae</taxon>
        <taxon>Chaetoceros</taxon>
    </lineage>
</organism>
<name>A0AAD3HC95_9STRA</name>
<proteinExistence type="predicted"/>
<accession>A0AAD3HC95</accession>
<dbReference type="AlphaFoldDB" id="A0AAD3HC95"/>
<keyword evidence="3" id="KW-1185">Reference proteome</keyword>
<reference evidence="2 3" key="1">
    <citation type="journal article" date="2021" name="Sci. Rep.">
        <title>The genome of the diatom Chaetoceros tenuissimus carries an ancient integrated fragment of an extant virus.</title>
        <authorList>
            <person name="Hongo Y."/>
            <person name="Kimura K."/>
            <person name="Takaki Y."/>
            <person name="Yoshida Y."/>
            <person name="Baba S."/>
            <person name="Kobayashi G."/>
            <person name="Nagasaki K."/>
            <person name="Hano T."/>
            <person name="Tomaru Y."/>
        </authorList>
    </citation>
    <scope>NUCLEOTIDE SEQUENCE [LARGE SCALE GENOMIC DNA]</scope>
    <source>
        <strain evidence="2 3">NIES-3715</strain>
    </source>
</reference>
<feature type="region of interest" description="Disordered" evidence="1">
    <location>
        <begin position="144"/>
        <end position="173"/>
    </location>
</feature>
<evidence type="ECO:0000256" key="1">
    <source>
        <dbReference type="SAM" id="MobiDB-lite"/>
    </source>
</evidence>
<dbReference type="Proteomes" id="UP001054902">
    <property type="component" value="Unassembled WGS sequence"/>
</dbReference>
<dbReference type="EMBL" id="BLLK01000058">
    <property type="protein sequence ID" value="GFH57828.1"/>
    <property type="molecule type" value="Genomic_DNA"/>
</dbReference>
<gene>
    <name evidence="2" type="ORF">CTEN210_14304</name>
</gene>
<sequence>MNHWLENLESTSINDLLDCASIHSIDFSIDGQEQQELLPPASPSWFTPNVSQEIHLTEQVAPFLPQNQSEIIFTMEKYKVHLGRLEECINQSKRTRAQVSVVKEHMKKRAKKNILAAMGIRSELTEGSRKKLILQSRINKTYNTASDASASTGNDSRRVNMSSNFSSNLSKGY</sequence>
<evidence type="ECO:0000313" key="2">
    <source>
        <dbReference type="EMBL" id="GFH57828.1"/>
    </source>
</evidence>
<comment type="caution">
    <text evidence="2">The sequence shown here is derived from an EMBL/GenBank/DDBJ whole genome shotgun (WGS) entry which is preliminary data.</text>
</comment>
<evidence type="ECO:0000313" key="3">
    <source>
        <dbReference type="Proteomes" id="UP001054902"/>
    </source>
</evidence>
<protein>
    <submittedName>
        <fullName evidence="2">Uncharacterized protein</fullName>
    </submittedName>
</protein>